<dbReference type="SUPFAM" id="SSF48452">
    <property type="entry name" value="TPR-like"/>
    <property type="match status" value="2"/>
</dbReference>
<gene>
    <name evidence="5" type="ORF">HX829_04395</name>
</gene>
<name>A0A7Y7WAE0_9PSED</name>
<dbReference type="PANTHER" id="PTHR16263:SF4">
    <property type="entry name" value="TETRATRICOPEPTIDE REPEAT PROTEIN 38"/>
    <property type="match status" value="1"/>
</dbReference>
<evidence type="ECO:0000313" key="5">
    <source>
        <dbReference type="EMBL" id="NWB45725.1"/>
    </source>
</evidence>
<dbReference type="PANTHER" id="PTHR16263">
    <property type="entry name" value="TETRATRICOPEPTIDE REPEAT PROTEIN 38"/>
    <property type="match status" value="1"/>
</dbReference>
<dbReference type="InterPro" id="IPR033891">
    <property type="entry name" value="TTC38"/>
</dbReference>
<dbReference type="Proteomes" id="UP000582981">
    <property type="component" value="Unassembled WGS sequence"/>
</dbReference>
<evidence type="ECO:0000256" key="3">
    <source>
        <dbReference type="ARBA" id="ARBA00022737"/>
    </source>
</evidence>
<organism evidence="5 6">
    <name type="scientific">Pseudomonas gingeri</name>
    <dbReference type="NCBI Taxonomy" id="117681"/>
    <lineage>
        <taxon>Bacteria</taxon>
        <taxon>Pseudomonadati</taxon>
        <taxon>Pseudomonadota</taxon>
        <taxon>Gammaproteobacteria</taxon>
        <taxon>Pseudomonadales</taxon>
        <taxon>Pseudomonadaceae</taxon>
        <taxon>Pseudomonas</taxon>
    </lineage>
</organism>
<dbReference type="Gene3D" id="1.25.40.10">
    <property type="entry name" value="Tetratricopeptide repeat domain"/>
    <property type="match status" value="1"/>
</dbReference>
<dbReference type="InterPro" id="IPR011990">
    <property type="entry name" value="TPR-like_helical_dom_sf"/>
</dbReference>
<keyword evidence="3" id="KW-0677">Repeat</keyword>
<accession>A0A7Y7WAE0</accession>
<dbReference type="RefSeq" id="WP_177143420.1">
    <property type="nucleotide sequence ID" value="NZ_JACAPU010000005.1"/>
</dbReference>
<keyword evidence="4" id="KW-0802">TPR repeat</keyword>
<comment type="caution">
    <text evidence="5">The sequence shown here is derived from an EMBL/GenBank/DDBJ whole genome shotgun (WGS) entry which is preliminary data.</text>
</comment>
<sequence>MSLDYLGNPIDTEHAATREGIDAFIGGFLGYQPRAESILATADADPQSRLANAFAGILLMFSESPEGPGLAERYRQRASAAPAGHARADLYLALLRAWIADDLGQVLGLGEQLLERFPRDLFAAKLTQYVEFNRGNWPALLRIALKARDAAPDSAHSHGLLAFAYEQCHLLEDAEAAARQALALQADEPWAQHALAHVLLTRGRIEEGIDFLESVKGHWQGLNSFMYTHNWWHLALFYLARGHEQRALEIYDRHVWGILPEYSQDQVGAVSLLTRLELAGIDIGERWQALAPYLQKRTEDTVQPFLSVQYLYGLARAGKPEADHLLAALQAHASRAPAFSRTTWAEVTVPLAQGLLAQARGDWELAVQRLGSVLPRLNDIGGSHAQRDLFAQIELDARLRSGDWRATQQTLELRRGYDPLDVPTNRQLEQVYSALGLPEQARQAGERVKRVLATHVIPG</sequence>
<dbReference type="AlphaFoldDB" id="A0A7Y7WAE0"/>
<protein>
    <recommendedName>
        <fullName evidence="2">Tetratricopeptide repeat protein 38</fullName>
    </recommendedName>
</protein>
<evidence type="ECO:0000313" key="6">
    <source>
        <dbReference type="Proteomes" id="UP000582981"/>
    </source>
</evidence>
<reference evidence="5 6" key="1">
    <citation type="submission" date="2020-04" db="EMBL/GenBank/DDBJ databases">
        <title>Molecular characterization of pseudomonads from Agaricus bisporus reveal novel blotch 2 pathogens in Western Europe.</title>
        <authorList>
            <person name="Taparia T."/>
            <person name="Krijger M."/>
            <person name="Haynes E."/>
            <person name="Elpinstone J.G."/>
            <person name="Noble R."/>
            <person name="Van Der Wolf J."/>
        </authorList>
    </citation>
    <scope>NUCLEOTIDE SEQUENCE [LARGE SCALE GENOMIC DNA]</scope>
    <source>
        <strain evidence="5 6">F1001</strain>
    </source>
</reference>
<evidence type="ECO:0000256" key="4">
    <source>
        <dbReference type="ARBA" id="ARBA00022803"/>
    </source>
</evidence>
<evidence type="ECO:0000256" key="2">
    <source>
        <dbReference type="ARBA" id="ARBA00019992"/>
    </source>
</evidence>
<dbReference type="CDD" id="cd05804">
    <property type="entry name" value="StaR_like"/>
    <property type="match status" value="1"/>
</dbReference>
<evidence type="ECO:0000256" key="1">
    <source>
        <dbReference type="ARBA" id="ARBA00005857"/>
    </source>
</evidence>
<comment type="similarity">
    <text evidence="1">Belongs to the TTC38 family.</text>
</comment>
<proteinExistence type="inferred from homology"/>
<dbReference type="EMBL" id="JACAPU010000005">
    <property type="protein sequence ID" value="NWB45725.1"/>
    <property type="molecule type" value="Genomic_DNA"/>
</dbReference>